<name>A0A0D0KK65_9PSED</name>
<protein>
    <recommendedName>
        <fullName evidence="4">Lipoprotein</fullName>
    </recommendedName>
</protein>
<feature type="chain" id="PRO_5002226234" description="Lipoprotein" evidence="1">
    <location>
        <begin position="23"/>
        <end position="76"/>
    </location>
</feature>
<comment type="caution">
    <text evidence="2">The sequence shown here is derived from an EMBL/GenBank/DDBJ whole genome shotgun (WGS) entry which is preliminary data.</text>
</comment>
<dbReference type="Proteomes" id="UP000032068">
    <property type="component" value="Unassembled WGS sequence"/>
</dbReference>
<dbReference type="AlphaFoldDB" id="A0A0D0KK65"/>
<reference evidence="2 3" key="1">
    <citation type="submission" date="2014-12" db="EMBL/GenBank/DDBJ databases">
        <title>16Stimator: statistical estimation of ribosomal gene copy numbers from draft genome assemblies.</title>
        <authorList>
            <person name="Perisin M.A."/>
            <person name="Vetter M."/>
            <person name="Gilbert J.A."/>
            <person name="Bergelson J."/>
        </authorList>
    </citation>
    <scope>NUCLEOTIDE SEQUENCE [LARGE SCALE GENOMIC DNA]</scope>
    <source>
        <strain evidence="2 3">MEJ086</strain>
    </source>
</reference>
<accession>A0A0D0KK65</accession>
<gene>
    <name evidence="2" type="ORF">RU08_13285</name>
</gene>
<evidence type="ECO:0008006" key="4">
    <source>
        <dbReference type="Google" id="ProtNLM"/>
    </source>
</evidence>
<sequence>MLKKLLPACVIVSLLLSYGCQSWSPAQVPAMPVVAQCLPPPVPDAWWMEPAEPTLTQDLLNELSASSNEEIGRSSP</sequence>
<evidence type="ECO:0000313" key="2">
    <source>
        <dbReference type="EMBL" id="KIP99828.1"/>
    </source>
</evidence>
<dbReference type="EMBL" id="JXQW01000032">
    <property type="protein sequence ID" value="KIP99828.1"/>
    <property type="molecule type" value="Genomic_DNA"/>
</dbReference>
<dbReference type="PROSITE" id="PS51257">
    <property type="entry name" value="PROKAR_LIPOPROTEIN"/>
    <property type="match status" value="1"/>
</dbReference>
<proteinExistence type="predicted"/>
<keyword evidence="1" id="KW-0732">Signal</keyword>
<evidence type="ECO:0000256" key="1">
    <source>
        <dbReference type="SAM" id="SignalP"/>
    </source>
</evidence>
<organism evidence="2 3">
    <name type="scientific">Pseudomonas fulva</name>
    <dbReference type="NCBI Taxonomy" id="47880"/>
    <lineage>
        <taxon>Bacteria</taxon>
        <taxon>Pseudomonadati</taxon>
        <taxon>Pseudomonadota</taxon>
        <taxon>Gammaproteobacteria</taxon>
        <taxon>Pseudomonadales</taxon>
        <taxon>Pseudomonadaceae</taxon>
        <taxon>Pseudomonas</taxon>
    </lineage>
</organism>
<feature type="signal peptide" evidence="1">
    <location>
        <begin position="1"/>
        <end position="22"/>
    </location>
</feature>
<evidence type="ECO:0000313" key="3">
    <source>
        <dbReference type="Proteomes" id="UP000032068"/>
    </source>
</evidence>